<dbReference type="InterPro" id="IPR011991">
    <property type="entry name" value="ArsR-like_HTH"/>
</dbReference>
<dbReference type="Proteomes" id="UP000625210">
    <property type="component" value="Unassembled WGS sequence"/>
</dbReference>
<evidence type="ECO:0000256" key="3">
    <source>
        <dbReference type="ARBA" id="ARBA00023163"/>
    </source>
</evidence>
<dbReference type="RefSeq" id="WP_188646998.1">
    <property type="nucleotide sequence ID" value="NZ_BMHQ01000003.1"/>
</dbReference>
<dbReference type="InterPro" id="IPR036390">
    <property type="entry name" value="WH_DNA-bd_sf"/>
</dbReference>
<dbReference type="Gene3D" id="1.10.10.10">
    <property type="entry name" value="Winged helix-like DNA-binding domain superfamily/Winged helix DNA-binding domain"/>
    <property type="match status" value="1"/>
</dbReference>
<dbReference type="GO" id="GO:0003700">
    <property type="term" value="F:DNA-binding transcription factor activity"/>
    <property type="evidence" value="ECO:0007669"/>
    <property type="project" value="InterPro"/>
</dbReference>
<accession>A0A8J2VEU3</accession>
<dbReference type="PROSITE" id="PS50987">
    <property type="entry name" value="HTH_ARSR_2"/>
    <property type="match status" value="1"/>
</dbReference>
<dbReference type="SUPFAM" id="SSF46785">
    <property type="entry name" value="Winged helix' DNA-binding domain"/>
    <property type="match status" value="1"/>
</dbReference>
<dbReference type="SMART" id="SM00418">
    <property type="entry name" value="HTH_ARSR"/>
    <property type="match status" value="1"/>
</dbReference>
<comment type="caution">
    <text evidence="5">The sequence shown here is derived from an EMBL/GenBank/DDBJ whole genome shotgun (WGS) entry which is preliminary data.</text>
</comment>
<sequence>MQLDRLVSFHKALADPTRVRILALLARSPLHGQALAGKLGVKPPTITHHMSKLREAGLVKEKREKNTIYFHLEKTALQRKAVAILEYVERESPMKESSQEWEIVRHFFTPQGQLKHLPAQRKKRWMVLKYLMREFPPGETYTEQTINERLKKYHEDVATLRRELIIHHFMYREKGIYQPNPPELWSEMPG</sequence>
<evidence type="ECO:0000313" key="5">
    <source>
        <dbReference type="EMBL" id="GGE12324.1"/>
    </source>
</evidence>
<keyword evidence="6" id="KW-1185">Reference proteome</keyword>
<dbReference type="CDD" id="cd00090">
    <property type="entry name" value="HTH_ARSR"/>
    <property type="match status" value="1"/>
</dbReference>
<gene>
    <name evidence="5" type="ORF">GCM10011571_12140</name>
</gene>
<dbReference type="PANTHER" id="PTHR33154:SF33">
    <property type="entry name" value="TRANSCRIPTIONAL REPRESSOR SDPR"/>
    <property type="match status" value="1"/>
</dbReference>
<keyword evidence="3" id="KW-0804">Transcription</keyword>
<keyword evidence="2" id="KW-0238">DNA-binding</keyword>
<dbReference type="InterPro" id="IPR036388">
    <property type="entry name" value="WH-like_DNA-bd_sf"/>
</dbReference>
<name>A0A8J2VEU3_9BACL</name>
<evidence type="ECO:0000313" key="6">
    <source>
        <dbReference type="Proteomes" id="UP000625210"/>
    </source>
</evidence>
<organism evidence="5 6">
    <name type="scientific">Marinithermofilum abyssi</name>
    <dbReference type="NCBI Taxonomy" id="1571185"/>
    <lineage>
        <taxon>Bacteria</taxon>
        <taxon>Bacillati</taxon>
        <taxon>Bacillota</taxon>
        <taxon>Bacilli</taxon>
        <taxon>Bacillales</taxon>
        <taxon>Thermoactinomycetaceae</taxon>
        <taxon>Marinithermofilum</taxon>
    </lineage>
</organism>
<dbReference type="GO" id="GO:0003677">
    <property type="term" value="F:DNA binding"/>
    <property type="evidence" value="ECO:0007669"/>
    <property type="project" value="UniProtKB-KW"/>
</dbReference>
<feature type="domain" description="HTH arsR-type" evidence="4">
    <location>
        <begin position="1"/>
        <end position="92"/>
    </location>
</feature>
<dbReference type="EMBL" id="BMHQ01000003">
    <property type="protein sequence ID" value="GGE12324.1"/>
    <property type="molecule type" value="Genomic_DNA"/>
</dbReference>
<evidence type="ECO:0000259" key="4">
    <source>
        <dbReference type="PROSITE" id="PS50987"/>
    </source>
</evidence>
<reference evidence="5" key="1">
    <citation type="journal article" date="2014" name="Int. J. Syst. Evol. Microbiol.">
        <title>Complete genome sequence of Corynebacterium casei LMG S-19264T (=DSM 44701T), isolated from a smear-ripened cheese.</title>
        <authorList>
            <consortium name="US DOE Joint Genome Institute (JGI-PGF)"/>
            <person name="Walter F."/>
            <person name="Albersmeier A."/>
            <person name="Kalinowski J."/>
            <person name="Ruckert C."/>
        </authorList>
    </citation>
    <scope>NUCLEOTIDE SEQUENCE</scope>
    <source>
        <strain evidence="5">CGMCC 1.15179</strain>
    </source>
</reference>
<dbReference type="AlphaFoldDB" id="A0A8J2VEU3"/>
<keyword evidence="1" id="KW-0805">Transcription regulation</keyword>
<protein>
    <recommendedName>
        <fullName evidence="4">HTH arsR-type domain-containing protein</fullName>
    </recommendedName>
</protein>
<dbReference type="InterPro" id="IPR018656">
    <property type="entry name" value="DUF2087"/>
</dbReference>
<dbReference type="Pfam" id="PF01022">
    <property type="entry name" value="HTH_5"/>
    <property type="match status" value="1"/>
</dbReference>
<evidence type="ECO:0000256" key="1">
    <source>
        <dbReference type="ARBA" id="ARBA00023015"/>
    </source>
</evidence>
<dbReference type="InterPro" id="IPR051081">
    <property type="entry name" value="HTH_MetalResp_TranReg"/>
</dbReference>
<dbReference type="NCBIfam" id="NF033788">
    <property type="entry name" value="HTH_metalloreg"/>
    <property type="match status" value="1"/>
</dbReference>
<reference evidence="5" key="2">
    <citation type="submission" date="2020-09" db="EMBL/GenBank/DDBJ databases">
        <authorList>
            <person name="Sun Q."/>
            <person name="Zhou Y."/>
        </authorList>
    </citation>
    <scope>NUCLEOTIDE SEQUENCE</scope>
    <source>
        <strain evidence="5">CGMCC 1.15179</strain>
    </source>
</reference>
<evidence type="ECO:0000256" key="2">
    <source>
        <dbReference type="ARBA" id="ARBA00023125"/>
    </source>
</evidence>
<dbReference type="PANTHER" id="PTHR33154">
    <property type="entry name" value="TRANSCRIPTIONAL REGULATOR, ARSR FAMILY"/>
    <property type="match status" value="1"/>
</dbReference>
<dbReference type="InterPro" id="IPR001845">
    <property type="entry name" value="HTH_ArsR_DNA-bd_dom"/>
</dbReference>
<dbReference type="Pfam" id="PF09860">
    <property type="entry name" value="DUF2087"/>
    <property type="match status" value="1"/>
</dbReference>
<proteinExistence type="predicted"/>